<sequence length="229" mass="25914">MKKITIIVLASLGFPYYANAEKPSDGLYYSYWNYKSDGKIKEYSVLKNKPEKVSNKYILSKPGKYGGDDEIYIDIKNGAPTLYYSHANNESQSITRGWADARFVDNEIIISASTIITTSIKDDMKISKDNFVGDQFPGKKIPLERNEIVPFETINSNSFKVDCNKYLDINNYRGGDIPDYNESISGDKNLRQSYGGTVFINGEQLCALFLDDDIAPEIKNGWISFKKIN</sequence>
<proteinExistence type="predicted"/>
<protein>
    <submittedName>
        <fullName evidence="1">Uncharacterized protein</fullName>
    </submittedName>
</protein>
<dbReference type="OrthoDB" id="6636550at2"/>
<dbReference type="Proteomes" id="UP000284908">
    <property type="component" value="Unassembled WGS sequence"/>
</dbReference>
<evidence type="ECO:0000313" key="1">
    <source>
        <dbReference type="EMBL" id="RJT45064.1"/>
    </source>
</evidence>
<dbReference type="RefSeq" id="WP_120132298.1">
    <property type="nucleotide sequence ID" value="NZ_RAHH01000008.1"/>
</dbReference>
<comment type="caution">
    <text evidence="1">The sequence shown here is derived from an EMBL/GenBank/DDBJ whole genome shotgun (WGS) entry which is preliminary data.</text>
</comment>
<gene>
    <name evidence="1" type="ORF">D6C13_08210</name>
</gene>
<dbReference type="EMBL" id="RAHH01000008">
    <property type="protein sequence ID" value="RJT45064.1"/>
    <property type="molecule type" value="Genomic_DNA"/>
</dbReference>
<evidence type="ECO:0000313" key="2">
    <source>
        <dbReference type="Proteomes" id="UP000284908"/>
    </source>
</evidence>
<name>A0A419NB02_9GAMM</name>
<reference evidence="1 2" key="1">
    <citation type="submission" date="2018-09" db="EMBL/GenBank/DDBJ databases">
        <authorList>
            <person name="Le Fleche-Mateos A."/>
        </authorList>
    </citation>
    <scope>NUCLEOTIDE SEQUENCE [LARGE SCALE GENOMIC DNA]</scope>
    <source>
        <strain evidence="1 2">DSM 27399</strain>
    </source>
</reference>
<accession>A0A419NB02</accession>
<dbReference type="AlphaFoldDB" id="A0A419NB02"/>
<organism evidence="1 2">
    <name type="scientific">Rahnella woolbedingensis</name>
    <dbReference type="NCBI Taxonomy" id="1510574"/>
    <lineage>
        <taxon>Bacteria</taxon>
        <taxon>Pseudomonadati</taxon>
        <taxon>Pseudomonadota</taxon>
        <taxon>Gammaproteobacteria</taxon>
        <taxon>Enterobacterales</taxon>
        <taxon>Yersiniaceae</taxon>
        <taxon>Rahnella</taxon>
    </lineage>
</organism>
<keyword evidence="2" id="KW-1185">Reference proteome</keyword>